<feature type="signal peptide" evidence="2">
    <location>
        <begin position="1"/>
        <end position="18"/>
    </location>
</feature>
<organism evidence="3 4">
    <name type="scientific">Spirosoma aureum</name>
    <dbReference type="NCBI Taxonomy" id="2692134"/>
    <lineage>
        <taxon>Bacteria</taxon>
        <taxon>Pseudomonadati</taxon>
        <taxon>Bacteroidota</taxon>
        <taxon>Cytophagia</taxon>
        <taxon>Cytophagales</taxon>
        <taxon>Cytophagaceae</taxon>
        <taxon>Spirosoma</taxon>
    </lineage>
</organism>
<protein>
    <submittedName>
        <fullName evidence="3">Uncharacterized protein</fullName>
    </submittedName>
</protein>
<keyword evidence="4" id="KW-1185">Reference proteome</keyword>
<feature type="chain" id="PRO_5026187231" evidence="2">
    <location>
        <begin position="19"/>
        <end position="204"/>
    </location>
</feature>
<feature type="compositionally biased region" description="Pro residues" evidence="1">
    <location>
        <begin position="104"/>
        <end position="113"/>
    </location>
</feature>
<gene>
    <name evidence="3" type="ORF">G8759_09980</name>
</gene>
<dbReference type="AlphaFoldDB" id="A0A6G9AKS7"/>
<evidence type="ECO:0000256" key="2">
    <source>
        <dbReference type="SAM" id="SignalP"/>
    </source>
</evidence>
<keyword evidence="2" id="KW-0732">Signal</keyword>
<dbReference type="Proteomes" id="UP000501802">
    <property type="component" value="Chromosome"/>
</dbReference>
<dbReference type="RefSeq" id="WP_167207501.1">
    <property type="nucleotide sequence ID" value="NZ_CP050063.1"/>
</dbReference>
<dbReference type="EMBL" id="CP050063">
    <property type="protein sequence ID" value="QIP12926.1"/>
    <property type="molecule type" value="Genomic_DNA"/>
</dbReference>
<sequence>MKTLVTTLFALTASLALAQQKNSISRSINDDGKTLSIRVNGTMDGKPIDYDRTFDVSRLSRDERNALREHILDSLNVGMPEPPKRPIAPRAALAPREPRTPRTPSAPTPPTSPEPMTIISSDQSIVSVSSGDNQAVAVGGKNPYTKEVKYNSESGQLFLRYRFNKDGEEFTYERKVDAHDKSQQERQQIIDGIEKEIGVPKNSK</sequence>
<reference evidence="3 4" key="1">
    <citation type="submission" date="2020-03" db="EMBL/GenBank/DDBJ databases">
        <authorList>
            <person name="Kim M.K."/>
        </authorList>
    </citation>
    <scope>NUCLEOTIDE SEQUENCE [LARGE SCALE GENOMIC DNA]</scope>
    <source>
        <strain evidence="3 4">BT328</strain>
    </source>
</reference>
<proteinExistence type="predicted"/>
<accession>A0A6G9AKS7</accession>
<evidence type="ECO:0000313" key="4">
    <source>
        <dbReference type="Proteomes" id="UP000501802"/>
    </source>
</evidence>
<feature type="region of interest" description="Disordered" evidence="1">
    <location>
        <begin position="75"/>
        <end position="117"/>
    </location>
</feature>
<dbReference type="KEGG" id="spib:G8759_09980"/>
<evidence type="ECO:0000256" key="1">
    <source>
        <dbReference type="SAM" id="MobiDB-lite"/>
    </source>
</evidence>
<name>A0A6G9AKS7_9BACT</name>
<evidence type="ECO:0000313" key="3">
    <source>
        <dbReference type="EMBL" id="QIP12926.1"/>
    </source>
</evidence>